<evidence type="ECO:0000313" key="3">
    <source>
        <dbReference type="Proteomes" id="UP000627166"/>
    </source>
</evidence>
<dbReference type="NCBIfam" id="TIGR00074">
    <property type="entry name" value="hypC_hupF"/>
    <property type="match status" value="1"/>
</dbReference>
<gene>
    <name evidence="2" type="ORF">H9637_17135</name>
</gene>
<evidence type="ECO:0000313" key="2">
    <source>
        <dbReference type="EMBL" id="MBD8048732.1"/>
    </source>
</evidence>
<organism evidence="2 3">
    <name type="scientific">Clostridium faecium</name>
    <dbReference type="NCBI Taxonomy" id="2762223"/>
    <lineage>
        <taxon>Bacteria</taxon>
        <taxon>Bacillati</taxon>
        <taxon>Bacillota</taxon>
        <taxon>Clostridia</taxon>
        <taxon>Eubacteriales</taxon>
        <taxon>Clostridiaceae</taxon>
        <taxon>Clostridium</taxon>
    </lineage>
</organism>
<dbReference type="PANTHER" id="PTHR35177">
    <property type="entry name" value="HYDROGENASE MATURATION FACTOR HYBG"/>
    <property type="match status" value="1"/>
</dbReference>
<evidence type="ECO:0000256" key="1">
    <source>
        <dbReference type="ARBA" id="ARBA00006018"/>
    </source>
</evidence>
<dbReference type="RefSeq" id="WP_191741673.1">
    <property type="nucleotide sequence ID" value="NZ_JACSQB010000167.1"/>
</dbReference>
<dbReference type="EMBL" id="JACSQB010000167">
    <property type="protein sequence ID" value="MBD8048732.1"/>
    <property type="molecule type" value="Genomic_DNA"/>
</dbReference>
<keyword evidence="3" id="KW-1185">Reference proteome</keyword>
<dbReference type="PRINTS" id="PR00445">
    <property type="entry name" value="HUPFHYPC"/>
</dbReference>
<reference evidence="2 3" key="1">
    <citation type="submission" date="2020-08" db="EMBL/GenBank/DDBJ databases">
        <title>A Genomic Blueprint of the Chicken Gut Microbiome.</title>
        <authorList>
            <person name="Gilroy R."/>
            <person name="Ravi A."/>
            <person name="Getino M."/>
            <person name="Pursley I."/>
            <person name="Horton D.L."/>
            <person name="Alikhan N.-F."/>
            <person name="Baker D."/>
            <person name="Gharbi K."/>
            <person name="Hall N."/>
            <person name="Watson M."/>
            <person name="Adriaenssens E.M."/>
            <person name="Foster-Nyarko E."/>
            <person name="Jarju S."/>
            <person name="Secka A."/>
            <person name="Antonio M."/>
            <person name="Oren A."/>
            <person name="Chaudhuri R."/>
            <person name="La Ragione R.M."/>
            <person name="Hildebrand F."/>
            <person name="Pallen M.J."/>
        </authorList>
    </citation>
    <scope>NUCLEOTIDE SEQUENCE [LARGE SCALE GENOMIC DNA]</scope>
    <source>
        <strain evidence="2 3">N37</strain>
    </source>
</reference>
<dbReference type="Proteomes" id="UP000627166">
    <property type="component" value="Unassembled WGS sequence"/>
</dbReference>
<dbReference type="PANTHER" id="PTHR35177:SF2">
    <property type="entry name" value="HYDROGENASE MATURATION FACTOR HYBG"/>
    <property type="match status" value="1"/>
</dbReference>
<dbReference type="InterPro" id="IPR001109">
    <property type="entry name" value="Hydrogenase_HupF/HypC"/>
</dbReference>
<sequence length="71" mass="8111">MCLAIAGEIIDIKNDRALVDINGIKMWINIDFVENPVIGDYVLIHGGFGIEKIDKEYKDFLNEVIDEICRE</sequence>
<comment type="similarity">
    <text evidence="1">Belongs to the HupF/HypC family.</text>
</comment>
<dbReference type="SUPFAM" id="SSF159127">
    <property type="entry name" value="HupF/HypC-like"/>
    <property type="match status" value="1"/>
</dbReference>
<accession>A0ABR8YX87</accession>
<dbReference type="Gene3D" id="2.30.30.140">
    <property type="match status" value="1"/>
</dbReference>
<proteinExistence type="inferred from homology"/>
<name>A0ABR8YX87_9CLOT</name>
<comment type="caution">
    <text evidence="2">The sequence shown here is derived from an EMBL/GenBank/DDBJ whole genome shotgun (WGS) entry which is preliminary data.</text>
</comment>
<dbReference type="Pfam" id="PF01455">
    <property type="entry name" value="HupF_HypC"/>
    <property type="match status" value="1"/>
</dbReference>
<protein>
    <submittedName>
        <fullName evidence="2">HypC/HybG/HupF family hydrogenase formation chaperone</fullName>
    </submittedName>
</protein>